<dbReference type="RefSeq" id="WP_126353561.1">
    <property type="nucleotide sequence ID" value="NZ_JBHSVX010000005.1"/>
</dbReference>
<comment type="caution">
    <text evidence="1">The sequence shown here is derived from an EMBL/GenBank/DDBJ whole genome shotgun (WGS) entry which is preliminary data.</text>
</comment>
<dbReference type="AlphaFoldDB" id="A0A3S0JIL2"/>
<accession>A0A3S0JIL2</accession>
<gene>
    <name evidence="1" type="ORF">EJ104_13245</name>
</gene>
<dbReference type="Proteomes" id="UP000277766">
    <property type="component" value="Unassembled WGS sequence"/>
</dbReference>
<organism evidence="1 2">
    <name type="scientific">Deinococcus radiophilus</name>
    <dbReference type="NCBI Taxonomy" id="32062"/>
    <lineage>
        <taxon>Bacteria</taxon>
        <taxon>Thermotogati</taxon>
        <taxon>Deinococcota</taxon>
        <taxon>Deinococci</taxon>
        <taxon>Deinococcales</taxon>
        <taxon>Deinococcaceae</taxon>
        <taxon>Deinococcus</taxon>
    </lineage>
</organism>
<evidence type="ECO:0000313" key="2">
    <source>
        <dbReference type="Proteomes" id="UP000277766"/>
    </source>
</evidence>
<proteinExistence type="predicted"/>
<reference evidence="1 2" key="1">
    <citation type="submission" date="2018-12" db="EMBL/GenBank/DDBJ databases">
        <title>Deinococcus radiophilus ATCC 27603 genome sequencing and assembly.</title>
        <authorList>
            <person name="Maclea K.S."/>
            <person name="Maynard C.R."/>
        </authorList>
    </citation>
    <scope>NUCLEOTIDE SEQUENCE [LARGE SCALE GENOMIC DNA]</scope>
    <source>
        <strain evidence="1 2">ATCC 27603</strain>
    </source>
</reference>
<evidence type="ECO:0000313" key="1">
    <source>
        <dbReference type="EMBL" id="RTR20515.1"/>
    </source>
</evidence>
<keyword evidence="2" id="KW-1185">Reference proteome</keyword>
<dbReference type="OrthoDB" id="61902at2"/>
<protein>
    <submittedName>
        <fullName evidence="1">Uncharacterized protein</fullName>
    </submittedName>
</protein>
<dbReference type="EMBL" id="RXPE01000053">
    <property type="protein sequence ID" value="RTR20515.1"/>
    <property type="molecule type" value="Genomic_DNA"/>
</dbReference>
<name>A0A3S0JIL2_9DEIO</name>
<sequence>MDLIPAEPNDMTILARLAAKTSNSFAAMMQSAVEQLTRQQESKPLPAPVYLPIGMYITRCPDMNGHMLTLSFTQPDIFYPKDQVLGIDWGLTYLLSVAPTDDINEVQYFTLPPAALDWIKRTPVSDGAEWQIIRAFTAKRLEPALAYIVQHGAVVRSENIKTKHMDQGISAKLQKLGLIDFQRAILPQAIYTSGGRSERIAPVGTSVTCHKCAQVGERSGTTLTCPQHGDVNADGNAAIWMLRGGVASGC</sequence>